<dbReference type="Gene3D" id="3.30.420.10">
    <property type="entry name" value="Ribonuclease H-like superfamily/Ribonuclease H"/>
    <property type="match status" value="2"/>
</dbReference>
<dbReference type="SUPFAM" id="SSF56672">
    <property type="entry name" value="DNA/RNA polymerases"/>
    <property type="match status" value="1"/>
</dbReference>
<gene>
    <name evidence="3" type="ORF">QYE76_024800</name>
</gene>
<reference evidence="3" key="1">
    <citation type="submission" date="2023-07" db="EMBL/GenBank/DDBJ databases">
        <title>A chromosome-level genome assembly of Lolium multiflorum.</title>
        <authorList>
            <person name="Chen Y."/>
            <person name="Copetti D."/>
            <person name="Kolliker R."/>
            <person name="Studer B."/>
        </authorList>
    </citation>
    <scope>NUCLEOTIDE SEQUENCE</scope>
    <source>
        <strain evidence="3">02402/16</strain>
        <tissue evidence="3">Leaf</tissue>
    </source>
</reference>
<evidence type="ECO:0000313" key="4">
    <source>
        <dbReference type="Proteomes" id="UP001231189"/>
    </source>
</evidence>
<dbReference type="CDD" id="cd09279">
    <property type="entry name" value="RNase_HI_like"/>
    <property type="match status" value="1"/>
</dbReference>
<evidence type="ECO:0000313" key="3">
    <source>
        <dbReference type="EMBL" id="KAK1619283.1"/>
    </source>
</evidence>
<dbReference type="GO" id="GO:0003676">
    <property type="term" value="F:nucleic acid binding"/>
    <property type="evidence" value="ECO:0007669"/>
    <property type="project" value="InterPro"/>
</dbReference>
<dbReference type="SUPFAM" id="SSF53098">
    <property type="entry name" value="Ribonuclease H-like"/>
    <property type="match status" value="2"/>
</dbReference>
<feature type="compositionally biased region" description="Low complexity" evidence="1">
    <location>
        <begin position="119"/>
        <end position="142"/>
    </location>
</feature>
<dbReference type="AlphaFoldDB" id="A0AAD8RCT1"/>
<comment type="caution">
    <text evidence="3">The sequence shown here is derived from an EMBL/GenBank/DDBJ whole genome shotgun (WGS) entry which is preliminary data.</text>
</comment>
<dbReference type="Pfam" id="PF13456">
    <property type="entry name" value="RVT_3"/>
    <property type="match status" value="1"/>
</dbReference>
<dbReference type="InterPro" id="IPR043502">
    <property type="entry name" value="DNA/RNA_pol_sf"/>
</dbReference>
<feature type="compositionally biased region" description="Basic and acidic residues" evidence="1">
    <location>
        <begin position="279"/>
        <end position="288"/>
    </location>
</feature>
<dbReference type="PROSITE" id="PS50879">
    <property type="entry name" value="RNASE_H_1"/>
    <property type="match status" value="1"/>
</dbReference>
<feature type="region of interest" description="Disordered" evidence="1">
    <location>
        <begin position="268"/>
        <end position="288"/>
    </location>
</feature>
<feature type="compositionally biased region" description="Pro residues" evidence="1">
    <location>
        <begin position="1"/>
        <end position="11"/>
    </location>
</feature>
<dbReference type="InterPro" id="IPR036397">
    <property type="entry name" value="RNaseH_sf"/>
</dbReference>
<accession>A0AAD8RCT1</accession>
<feature type="compositionally biased region" description="Pro residues" evidence="1">
    <location>
        <begin position="97"/>
        <end position="106"/>
    </location>
</feature>
<dbReference type="PANTHER" id="PTHR48475">
    <property type="entry name" value="RIBONUCLEASE H"/>
    <property type="match status" value="1"/>
</dbReference>
<dbReference type="GO" id="GO:0004523">
    <property type="term" value="F:RNA-DNA hybrid ribonuclease activity"/>
    <property type="evidence" value="ECO:0007669"/>
    <property type="project" value="InterPro"/>
</dbReference>
<evidence type="ECO:0000259" key="2">
    <source>
        <dbReference type="PROSITE" id="PS50879"/>
    </source>
</evidence>
<feature type="compositionally biased region" description="Basic residues" evidence="1">
    <location>
        <begin position="164"/>
        <end position="173"/>
    </location>
</feature>
<dbReference type="PANTHER" id="PTHR48475:SF1">
    <property type="entry name" value="RNASE H TYPE-1 DOMAIN-CONTAINING PROTEIN"/>
    <property type="match status" value="1"/>
</dbReference>
<feature type="region of interest" description="Disordered" evidence="1">
    <location>
        <begin position="1"/>
        <end position="173"/>
    </location>
</feature>
<feature type="compositionally biased region" description="Low complexity" evidence="1">
    <location>
        <begin position="154"/>
        <end position="163"/>
    </location>
</feature>
<dbReference type="InterPro" id="IPR002156">
    <property type="entry name" value="RNaseH_domain"/>
</dbReference>
<sequence length="804" mass="89200">MNPRTAKPPLPCAAHGKGQRTANPYPADAASHTPALSKIDQLALPRRYPAPRRRSRAPSRRHRAPPITPPPELPSRRRRAPATACALPPSSRGRPTRLPPRPPGPIAPTHRPPPRPRRAAPAAAARSPARWAPSSRPLLPRSPAGPSPDVPSSRLAALRQARPPARRHKVRAPRRCFEVDTGGGVARVSEGASQIFLEVDTGGGVAVVFEGPSRIFKAPVKYEDLPDELKKKHGEVKATLEAELIGSFHRTRSHGVSINMVELGYRPGKGSSEGSCSHSKNEEGADPRNRLRHCHKVLVMIKLEADSSDRTGLSAPPALPVFGVDLTGDGKLGGEQQQAFDEIKRYLTTPPVLVPPQQDRPFYIYLSVADTSIASVVVQLYEGVEKVVFYLSRRMLDAETRYPEVEKLCLCLFFTCTKLHHILLTAEIFVICKSDVVKHMLSAPVLKGRLGKWMFALSEFDLRYQPAKAVKGQALADLIAERISTNIAALSIRAWAMFFDGSACDDGCGIAILLVSPRGAEYSFSIRLSTPCTNNVAEYEAVRKGMELLLEAGAEAVELFGDSKLVINQLTDEYKCESESLFPYWMECRELMTRFRYINFNWVPRAQNTEANNLAQMASGYIDIPEGSEVQANGQAEASNQSLIKLIKRKIDENPRDWHEKLSEALWAYRMSCHGAIKTSPYQLVYGQEAVLPWEITAGSRRVTFQNDPAEEYAALMSDTIEDATELRLWSLEKIKENKARVARAYNKKVRPKEFQVGDLVWEAVLPLGTRDKAYGKWSPNWHGPYKVVQALKGNAYMLEELDG</sequence>
<name>A0AAD8RCT1_LOLMU</name>
<feature type="domain" description="RNase H type-1" evidence="2">
    <location>
        <begin position="491"/>
        <end position="624"/>
    </location>
</feature>
<organism evidence="3 4">
    <name type="scientific">Lolium multiflorum</name>
    <name type="common">Italian ryegrass</name>
    <name type="synonym">Lolium perenne subsp. multiflorum</name>
    <dbReference type="NCBI Taxonomy" id="4521"/>
    <lineage>
        <taxon>Eukaryota</taxon>
        <taxon>Viridiplantae</taxon>
        <taxon>Streptophyta</taxon>
        <taxon>Embryophyta</taxon>
        <taxon>Tracheophyta</taxon>
        <taxon>Spermatophyta</taxon>
        <taxon>Magnoliopsida</taxon>
        <taxon>Liliopsida</taxon>
        <taxon>Poales</taxon>
        <taxon>Poaceae</taxon>
        <taxon>BOP clade</taxon>
        <taxon>Pooideae</taxon>
        <taxon>Poodae</taxon>
        <taxon>Poeae</taxon>
        <taxon>Poeae Chloroplast Group 2 (Poeae type)</taxon>
        <taxon>Loliodinae</taxon>
        <taxon>Loliinae</taxon>
        <taxon>Lolium</taxon>
    </lineage>
</organism>
<feature type="compositionally biased region" description="Basic residues" evidence="1">
    <location>
        <begin position="49"/>
        <end position="64"/>
    </location>
</feature>
<evidence type="ECO:0000256" key="1">
    <source>
        <dbReference type="SAM" id="MobiDB-lite"/>
    </source>
</evidence>
<proteinExistence type="predicted"/>
<keyword evidence="4" id="KW-1185">Reference proteome</keyword>
<dbReference type="InterPro" id="IPR041577">
    <property type="entry name" value="RT_RNaseH_2"/>
</dbReference>
<dbReference type="EMBL" id="JAUUTY010000006">
    <property type="protein sequence ID" value="KAK1619283.1"/>
    <property type="molecule type" value="Genomic_DNA"/>
</dbReference>
<dbReference type="InterPro" id="IPR012337">
    <property type="entry name" value="RNaseH-like_sf"/>
</dbReference>
<dbReference type="Proteomes" id="UP001231189">
    <property type="component" value="Unassembled WGS sequence"/>
</dbReference>
<protein>
    <recommendedName>
        <fullName evidence="2">RNase H type-1 domain-containing protein</fullName>
    </recommendedName>
</protein>
<dbReference type="Pfam" id="PF17919">
    <property type="entry name" value="RT_RNaseH_2"/>
    <property type="match status" value="1"/>
</dbReference>